<reference evidence="2 3" key="1">
    <citation type="submission" date="2018-12" db="EMBL/GenBank/DDBJ databases">
        <authorList>
            <consortium name="Pathogen Informatics"/>
        </authorList>
    </citation>
    <scope>NUCLEOTIDE SEQUENCE [LARGE SCALE GENOMIC DNA]</scope>
    <source>
        <strain evidence="2 3">NCTC11976</strain>
    </source>
</reference>
<gene>
    <name evidence="2" type="ORF">NCTC11976_00431</name>
</gene>
<dbReference type="EMBL" id="LR134173">
    <property type="protein sequence ID" value="VEB33627.1"/>
    <property type="molecule type" value="Genomic_DNA"/>
</dbReference>
<evidence type="ECO:0000313" key="2">
    <source>
        <dbReference type="EMBL" id="VEB33627.1"/>
    </source>
</evidence>
<keyword evidence="1" id="KW-0812">Transmembrane</keyword>
<keyword evidence="1" id="KW-1133">Transmembrane helix</keyword>
<evidence type="ECO:0000256" key="1">
    <source>
        <dbReference type="SAM" id="Phobius"/>
    </source>
</evidence>
<proteinExistence type="predicted"/>
<keyword evidence="3" id="KW-1185">Reference proteome</keyword>
<feature type="transmembrane region" description="Helical" evidence="1">
    <location>
        <begin position="6"/>
        <end position="31"/>
    </location>
</feature>
<protein>
    <submittedName>
        <fullName evidence="2">Uncharacterized protein</fullName>
    </submittedName>
</protein>
<name>A0ABY6T294_9GAMM</name>
<dbReference type="Proteomes" id="UP000277577">
    <property type="component" value="Chromosome"/>
</dbReference>
<organism evidence="2 3">
    <name type="scientific">Legionella cherrii</name>
    <dbReference type="NCBI Taxonomy" id="28084"/>
    <lineage>
        <taxon>Bacteria</taxon>
        <taxon>Pseudomonadati</taxon>
        <taxon>Pseudomonadota</taxon>
        <taxon>Gammaproteobacteria</taxon>
        <taxon>Legionellales</taxon>
        <taxon>Legionellaceae</taxon>
        <taxon>Legionella</taxon>
    </lineage>
</organism>
<accession>A0ABY6T294</accession>
<feature type="transmembrane region" description="Helical" evidence="1">
    <location>
        <begin position="43"/>
        <end position="61"/>
    </location>
</feature>
<evidence type="ECO:0000313" key="3">
    <source>
        <dbReference type="Proteomes" id="UP000277577"/>
    </source>
</evidence>
<sequence length="62" mass="6714">MNLILITALVINIVVLLPVIAGLILDANWITQAYGPKTPARQILLSIYLAIFVLSIALILMA</sequence>
<keyword evidence="1" id="KW-0472">Membrane</keyword>